<gene>
    <name evidence="1" type="ORF">AK812_SmicGene21112</name>
</gene>
<accession>A0A1Q9DNB3</accession>
<name>A0A1Q9DNB3_SYMMI</name>
<proteinExistence type="predicted"/>
<keyword evidence="2" id="KW-1185">Reference proteome</keyword>
<evidence type="ECO:0000313" key="2">
    <source>
        <dbReference type="Proteomes" id="UP000186817"/>
    </source>
</evidence>
<evidence type="ECO:0000313" key="1">
    <source>
        <dbReference type="EMBL" id="OLP96630.1"/>
    </source>
</evidence>
<organism evidence="1 2">
    <name type="scientific">Symbiodinium microadriaticum</name>
    <name type="common">Dinoflagellate</name>
    <name type="synonym">Zooxanthella microadriatica</name>
    <dbReference type="NCBI Taxonomy" id="2951"/>
    <lineage>
        <taxon>Eukaryota</taxon>
        <taxon>Sar</taxon>
        <taxon>Alveolata</taxon>
        <taxon>Dinophyceae</taxon>
        <taxon>Suessiales</taxon>
        <taxon>Symbiodiniaceae</taxon>
        <taxon>Symbiodinium</taxon>
    </lineage>
</organism>
<dbReference type="Proteomes" id="UP000186817">
    <property type="component" value="Unassembled WGS sequence"/>
</dbReference>
<comment type="caution">
    <text evidence="1">The sequence shown here is derived from an EMBL/GenBank/DDBJ whole genome shotgun (WGS) entry which is preliminary data.</text>
</comment>
<reference evidence="1 2" key="1">
    <citation type="submission" date="2016-02" db="EMBL/GenBank/DDBJ databases">
        <title>Genome analysis of coral dinoflagellate symbionts highlights evolutionary adaptations to a symbiotic lifestyle.</title>
        <authorList>
            <person name="Aranda M."/>
            <person name="Li Y."/>
            <person name="Liew Y.J."/>
            <person name="Baumgarten S."/>
            <person name="Simakov O."/>
            <person name="Wilson M."/>
            <person name="Piel J."/>
            <person name="Ashoor H."/>
            <person name="Bougouffa S."/>
            <person name="Bajic V.B."/>
            <person name="Ryu T."/>
            <person name="Ravasi T."/>
            <person name="Bayer T."/>
            <person name="Micklem G."/>
            <person name="Kim H."/>
            <person name="Bhak J."/>
            <person name="Lajeunesse T.C."/>
            <person name="Voolstra C.R."/>
        </authorList>
    </citation>
    <scope>NUCLEOTIDE SEQUENCE [LARGE SCALE GENOMIC DNA]</scope>
    <source>
        <strain evidence="1 2">CCMP2467</strain>
    </source>
</reference>
<dbReference type="AlphaFoldDB" id="A0A1Q9DNB3"/>
<sequence length="205" mass="22117">MAGQLWASPMAGQWAPTRHRSVDAVLQLELQAAAEQPAPQSCWAWAAIVSLVGRLETTAGLLLDAWIYSRAASAAEAVWMPSCDLWKGGEGTSLVKDDLKSLCAGPLLGRLGPQLSRLRRRGCVDVSKARACSKRHRGGVDVVLCLKDDLKSLCAGPLLGRLEPQLSRLRRRGCVDASKAHKWSPWTACFQSQRAAEAASMPSCV</sequence>
<protein>
    <submittedName>
        <fullName evidence="1">Uncharacterized protein</fullName>
    </submittedName>
</protein>
<dbReference type="EMBL" id="LSRX01000459">
    <property type="protein sequence ID" value="OLP96630.1"/>
    <property type="molecule type" value="Genomic_DNA"/>
</dbReference>